<dbReference type="STRING" id="1122124.GCA_000423165_02303"/>
<dbReference type="RefSeq" id="WP_026860991.1">
    <property type="nucleotide sequence ID" value="NZ_JAHVIQ010000001.1"/>
</dbReference>
<keyword evidence="2" id="KW-1185">Reference proteome</keyword>
<evidence type="ECO:0008006" key="3">
    <source>
        <dbReference type="Google" id="ProtNLM"/>
    </source>
</evidence>
<gene>
    <name evidence="1" type="ORF">CWI80_09215</name>
</gene>
<sequence length="84" mass="9729">MQLTIEISKYPLADNYLEPIKGFIDQLNQYPNLHILTNTLSTQVFGDYDEVMAALQACIKWSFEQYGKVVFVCKFLHGDLRPQD</sequence>
<proteinExistence type="predicted"/>
<evidence type="ECO:0000313" key="1">
    <source>
        <dbReference type="EMBL" id="RUO72711.1"/>
    </source>
</evidence>
<organism evidence="1 2">
    <name type="scientific">Pseudidiomarina sediminum</name>
    <dbReference type="NCBI Taxonomy" id="431675"/>
    <lineage>
        <taxon>Bacteria</taxon>
        <taxon>Pseudomonadati</taxon>
        <taxon>Pseudomonadota</taxon>
        <taxon>Gammaproteobacteria</taxon>
        <taxon>Alteromonadales</taxon>
        <taxon>Idiomarinaceae</taxon>
        <taxon>Pseudidiomarina</taxon>
    </lineage>
</organism>
<dbReference type="Gene3D" id="3.30.70.930">
    <property type="match status" value="1"/>
</dbReference>
<dbReference type="Proteomes" id="UP000287022">
    <property type="component" value="Unassembled WGS sequence"/>
</dbReference>
<dbReference type="AlphaFoldDB" id="A0A432Z4A4"/>
<comment type="caution">
    <text evidence="1">The sequence shown here is derived from an EMBL/GenBank/DDBJ whole genome shotgun (WGS) entry which is preliminary data.</text>
</comment>
<dbReference type="SUPFAM" id="SSF89957">
    <property type="entry name" value="MTH1187/YkoF-like"/>
    <property type="match status" value="1"/>
</dbReference>
<dbReference type="EMBL" id="PIQE01000002">
    <property type="protein sequence ID" value="RUO72711.1"/>
    <property type="molecule type" value="Genomic_DNA"/>
</dbReference>
<evidence type="ECO:0000313" key="2">
    <source>
        <dbReference type="Proteomes" id="UP000287022"/>
    </source>
</evidence>
<protein>
    <recommendedName>
        <fullName evidence="3">Thiamin/hydroxymethyl pyrimidine-binding YkoF putative domain-containing protein</fullName>
    </recommendedName>
</protein>
<name>A0A432Z4A4_9GAMM</name>
<reference evidence="2" key="1">
    <citation type="journal article" date="2018" name="Front. Microbiol.">
        <title>Genome-Based Analysis Reveals the Taxonomy and Diversity of the Family Idiomarinaceae.</title>
        <authorList>
            <person name="Liu Y."/>
            <person name="Lai Q."/>
            <person name="Shao Z."/>
        </authorList>
    </citation>
    <scope>NUCLEOTIDE SEQUENCE [LARGE SCALE GENOMIC DNA]</scope>
    <source>
        <strain evidence="2">c121</strain>
    </source>
</reference>
<dbReference type="InterPro" id="IPR029756">
    <property type="entry name" value="MTH1187/YkoF-like"/>
</dbReference>
<accession>A0A432Z4A4</accession>